<feature type="domain" description="MaoC-like" evidence="1">
    <location>
        <begin position="20"/>
        <end position="115"/>
    </location>
</feature>
<dbReference type="GO" id="GO:0006633">
    <property type="term" value="P:fatty acid biosynthetic process"/>
    <property type="evidence" value="ECO:0007669"/>
    <property type="project" value="TreeGrafter"/>
</dbReference>
<dbReference type="SUPFAM" id="SSF54637">
    <property type="entry name" value="Thioesterase/thiol ester dehydrase-isomerase"/>
    <property type="match status" value="1"/>
</dbReference>
<dbReference type="OrthoDB" id="9774179at2"/>
<keyword evidence="3" id="KW-1185">Reference proteome</keyword>
<organism evidence="2 3">
    <name type="scientific">Verminephrobacter eiseniae (strain EF01-2)</name>
    <dbReference type="NCBI Taxonomy" id="391735"/>
    <lineage>
        <taxon>Bacteria</taxon>
        <taxon>Pseudomonadati</taxon>
        <taxon>Pseudomonadota</taxon>
        <taxon>Betaproteobacteria</taxon>
        <taxon>Burkholderiales</taxon>
        <taxon>Comamonadaceae</taxon>
        <taxon>Verminephrobacter</taxon>
    </lineage>
</organism>
<dbReference type="Pfam" id="PF01575">
    <property type="entry name" value="MaoC_dehydratas"/>
    <property type="match status" value="1"/>
</dbReference>
<dbReference type="InterPro" id="IPR029069">
    <property type="entry name" value="HotDog_dom_sf"/>
</dbReference>
<accession>A1WGD0</accession>
<dbReference type="InterPro" id="IPR050965">
    <property type="entry name" value="UPF0336/Enoyl-CoA_hydratase"/>
</dbReference>
<sequence length="155" mass="17517">MRQTNTRFDIGHQVSGTPFSPTRASIRQFCEASLDFNPLHLDDEYMQRDFGKTHFGSIIMHGMNNFGVITKMLTDWLYAHGGIQRRLETRWKLPVKPGDTISPAAVVTGSKDSATGRWLTLDVRVRNQRGEVVAVGQAMVEFPRPEDGLGTREQR</sequence>
<proteinExistence type="predicted"/>
<name>A1WGD0_VEREI</name>
<dbReference type="KEGG" id="vei:Veis_0908"/>
<dbReference type="InterPro" id="IPR002539">
    <property type="entry name" value="MaoC-like_dom"/>
</dbReference>
<evidence type="ECO:0000313" key="2">
    <source>
        <dbReference type="EMBL" id="ABM56687.1"/>
    </source>
</evidence>
<dbReference type="EMBL" id="CP000542">
    <property type="protein sequence ID" value="ABM56687.1"/>
    <property type="molecule type" value="Genomic_DNA"/>
</dbReference>
<dbReference type="RefSeq" id="WP_011808700.1">
    <property type="nucleotide sequence ID" value="NC_008786.1"/>
</dbReference>
<dbReference type="PANTHER" id="PTHR43437">
    <property type="entry name" value="HYDROXYACYL-THIOESTER DEHYDRATASE TYPE 2, MITOCHONDRIAL-RELATED"/>
    <property type="match status" value="1"/>
</dbReference>
<dbReference type="GO" id="GO:0019171">
    <property type="term" value="F:(3R)-hydroxyacyl-[acyl-carrier-protein] dehydratase activity"/>
    <property type="evidence" value="ECO:0007669"/>
    <property type="project" value="TreeGrafter"/>
</dbReference>
<protein>
    <submittedName>
        <fullName evidence="2">MaoC domain protein dehydratase</fullName>
    </submittedName>
</protein>
<reference evidence="3" key="1">
    <citation type="submission" date="2006-12" db="EMBL/GenBank/DDBJ databases">
        <title>Complete sequence of chromosome 1 of Verminephrobacter eiseniae EF01-2.</title>
        <authorList>
            <person name="Copeland A."/>
            <person name="Lucas S."/>
            <person name="Lapidus A."/>
            <person name="Barry K."/>
            <person name="Detter J.C."/>
            <person name="Glavina del Rio T."/>
            <person name="Dalin E."/>
            <person name="Tice H."/>
            <person name="Pitluck S."/>
            <person name="Chertkov O."/>
            <person name="Brettin T."/>
            <person name="Bruce D."/>
            <person name="Han C."/>
            <person name="Tapia R."/>
            <person name="Gilna P."/>
            <person name="Schmutz J."/>
            <person name="Larimer F."/>
            <person name="Land M."/>
            <person name="Hauser L."/>
            <person name="Kyrpides N."/>
            <person name="Kim E."/>
            <person name="Stahl D."/>
            <person name="Richardson P."/>
        </authorList>
    </citation>
    <scope>NUCLEOTIDE SEQUENCE [LARGE SCALE GENOMIC DNA]</scope>
    <source>
        <strain evidence="3">EF01-2</strain>
    </source>
</reference>
<gene>
    <name evidence="2" type="ordered locus">Veis_0908</name>
</gene>
<dbReference type="STRING" id="391735.Veis_0908"/>
<dbReference type="AlphaFoldDB" id="A1WGD0"/>
<dbReference type="Proteomes" id="UP000000374">
    <property type="component" value="Chromosome"/>
</dbReference>
<evidence type="ECO:0000313" key="3">
    <source>
        <dbReference type="Proteomes" id="UP000000374"/>
    </source>
</evidence>
<dbReference type="CDD" id="cd03441">
    <property type="entry name" value="R_hydratase_like"/>
    <property type="match status" value="1"/>
</dbReference>
<dbReference type="HOGENOM" id="CLU_094876_4_1_4"/>
<dbReference type="eggNOG" id="COG2030">
    <property type="taxonomic scope" value="Bacteria"/>
</dbReference>
<evidence type="ECO:0000259" key="1">
    <source>
        <dbReference type="Pfam" id="PF01575"/>
    </source>
</evidence>
<dbReference type="PANTHER" id="PTHR43437:SF3">
    <property type="entry name" value="HYDROXYACYL-THIOESTER DEHYDRATASE TYPE 2, MITOCHONDRIAL"/>
    <property type="match status" value="1"/>
</dbReference>
<dbReference type="Gene3D" id="3.10.129.10">
    <property type="entry name" value="Hotdog Thioesterase"/>
    <property type="match status" value="1"/>
</dbReference>
<dbReference type="GeneID" id="76459585"/>